<evidence type="ECO:0000256" key="1">
    <source>
        <dbReference type="SAM" id="MobiDB-lite"/>
    </source>
</evidence>
<feature type="compositionally biased region" description="Polar residues" evidence="1">
    <location>
        <begin position="313"/>
        <end position="338"/>
    </location>
</feature>
<comment type="caution">
    <text evidence="2">The sequence shown here is derived from an EMBL/GenBank/DDBJ whole genome shotgun (WGS) entry which is preliminary data.</text>
</comment>
<reference evidence="2" key="1">
    <citation type="submission" date="2022-10" db="EMBL/GenBank/DDBJ databases">
        <title>Tapping the CABI collections for fungal endophytes: first genome assemblies for Collariella, Neodidymelliopsis, Ascochyta clinopodiicola, Didymella pomorum, Didymosphaeria variabile, Neocosmospora piperis and Neocucurbitaria cava.</title>
        <authorList>
            <person name="Hill R."/>
        </authorList>
    </citation>
    <scope>NUCLEOTIDE SEQUENCE</scope>
    <source>
        <strain evidence="2">IMI 355082</strain>
    </source>
</reference>
<feature type="compositionally biased region" description="Low complexity" evidence="1">
    <location>
        <begin position="16"/>
        <end position="30"/>
    </location>
</feature>
<dbReference type="Proteomes" id="UP001140453">
    <property type="component" value="Unassembled WGS sequence"/>
</dbReference>
<evidence type="ECO:0000313" key="3">
    <source>
        <dbReference type="Proteomes" id="UP001140453"/>
    </source>
</evidence>
<protein>
    <submittedName>
        <fullName evidence="2">Uncharacterized protein</fullName>
    </submittedName>
</protein>
<accession>A0A9W8YVP2</accession>
<proteinExistence type="predicted"/>
<organism evidence="2 3">
    <name type="scientific">Gnomoniopsis smithogilvyi</name>
    <dbReference type="NCBI Taxonomy" id="1191159"/>
    <lineage>
        <taxon>Eukaryota</taxon>
        <taxon>Fungi</taxon>
        <taxon>Dikarya</taxon>
        <taxon>Ascomycota</taxon>
        <taxon>Pezizomycotina</taxon>
        <taxon>Sordariomycetes</taxon>
        <taxon>Sordariomycetidae</taxon>
        <taxon>Diaporthales</taxon>
        <taxon>Gnomoniaceae</taxon>
        <taxon>Gnomoniopsis</taxon>
    </lineage>
</organism>
<feature type="compositionally biased region" description="Low complexity" evidence="1">
    <location>
        <begin position="111"/>
        <end position="132"/>
    </location>
</feature>
<dbReference type="EMBL" id="JAPEVB010000002">
    <property type="protein sequence ID" value="KAJ4393724.1"/>
    <property type="molecule type" value="Genomic_DNA"/>
</dbReference>
<name>A0A9W8YVP2_9PEZI</name>
<feature type="compositionally biased region" description="Low complexity" evidence="1">
    <location>
        <begin position="288"/>
        <end position="302"/>
    </location>
</feature>
<gene>
    <name evidence="2" type="ORF">N0V93_002939</name>
</gene>
<feature type="region of interest" description="Disordered" evidence="1">
    <location>
        <begin position="110"/>
        <end position="132"/>
    </location>
</feature>
<feature type="compositionally biased region" description="Low complexity" evidence="1">
    <location>
        <begin position="42"/>
        <end position="53"/>
    </location>
</feature>
<evidence type="ECO:0000313" key="2">
    <source>
        <dbReference type="EMBL" id="KAJ4393724.1"/>
    </source>
</evidence>
<dbReference type="AlphaFoldDB" id="A0A9W8YVP2"/>
<keyword evidence="3" id="KW-1185">Reference proteome</keyword>
<dbReference type="OrthoDB" id="1681166at2759"/>
<feature type="region of interest" description="Disordered" evidence="1">
    <location>
        <begin position="224"/>
        <end position="250"/>
    </location>
</feature>
<feature type="region of interest" description="Disordered" evidence="1">
    <location>
        <begin position="278"/>
        <end position="352"/>
    </location>
</feature>
<feature type="region of interest" description="Disordered" evidence="1">
    <location>
        <begin position="1"/>
        <end position="75"/>
    </location>
</feature>
<sequence>MSDTEPKPEQALSVEPAQAASPAGAAQSSPAPAPAPDHQPIELEQSQQQPQQETTGVESMNQQQQHPLPPFQPLFTLVTDSTTGATHHAHVHYIFSDDEPDLLTDALGQYSTQQQHTASSSSGSTSAKPASPTTNRAILLDLVPKPPMGDPSSSSFAATAATTAPAYDVAWASSLSADWAVVSAKVNPISADDNDSADVAATPARGADGALMLRIEGVDLSRPPRRAVRNKASVELSSGSSSGVGQPAQQEEYGAIVDEFDKRMAVLRKVLDAGRERQMKMAVEGEAEAGPGEPPGAELPGHGPLGHDHQPESRPSGSRQASDGSGAGQQTGSKSLSGGSAGRAEWEQQPVG</sequence>